<proteinExistence type="predicted"/>
<dbReference type="EMBL" id="SCEB01011479">
    <property type="protein sequence ID" value="RXM90929.1"/>
    <property type="molecule type" value="Genomic_DNA"/>
</dbReference>
<comment type="caution">
    <text evidence="2">The sequence shown here is derived from an EMBL/GenBank/DDBJ whole genome shotgun (WGS) entry which is preliminary data.</text>
</comment>
<accession>A0A444URZ2</accession>
<keyword evidence="3" id="KW-1185">Reference proteome</keyword>
<gene>
    <name evidence="2" type="ORF">EOD39_21700</name>
</gene>
<evidence type="ECO:0000313" key="2">
    <source>
        <dbReference type="EMBL" id="RXM90929.1"/>
    </source>
</evidence>
<dbReference type="AlphaFoldDB" id="A0A444URZ2"/>
<evidence type="ECO:0000256" key="1">
    <source>
        <dbReference type="SAM" id="MobiDB-lite"/>
    </source>
</evidence>
<feature type="region of interest" description="Disordered" evidence="1">
    <location>
        <begin position="39"/>
        <end position="64"/>
    </location>
</feature>
<evidence type="ECO:0000313" key="3">
    <source>
        <dbReference type="Proteomes" id="UP000289886"/>
    </source>
</evidence>
<feature type="compositionally biased region" description="Polar residues" evidence="1">
    <location>
        <begin position="55"/>
        <end position="64"/>
    </location>
</feature>
<sequence>MKQTLATVKRELVMVKRELVTVKRDRATLKRELKSTNHKLSAINQPRRAAPVTDRSASQAGQQTQQCGVKTLADVSLNPISDDEEARIYNDNVGKCDKYALQIFKSLVNPGILSQWAGHVNYKGKKGRKGVPRNVINAVNARLGRRFPGIGKMEEQAINNQINGFLRRPSTAFQR</sequence>
<dbReference type="Proteomes" id="UP000289886">
    <property type="component" value="Unassembled WGS sequence"/>
</dbReference>
<protein>
    <submittedName>
        <fullName evidence="2">Protein Pat</fullName>
    </submittedName>
</protein>
<organism evidence="2 3">
    <name type="scientific">Acipenser ruthenus</name>
    <name type="common">Sterlet sturgeon</name>
    <dbReference type="NCBI Taxonomy" id="7906"/>
    <lineage>
        <taxon>Eukaryota</taxon>
        <taxon>Metazoa</taxon>
        <taxon>Chordata</taxon>
        <taxon>Craniata</taxon>
        <taxon>Vertebrata</taxon>
        <taxon>Euteleostomi</taxon>
        <taxon>Actinopterygii</taxon>
        <taxon>Chondrostei</taxon>
        <taxon>Acipenseriformes</taxon>
        <taxon>Acipenseridae</taxon>
        <taxon>Acipenser</taxon>
    </lineage>
</organism>
<reference evidence="2 3" key="1">
    <citation type="submission" date="2019-01" db="EMBL/GenBank/DDBJ databases">
        <title>Draft Genome and Complete Hox-Cluster Characterization of the Sterlet Sturgeon (Acipenser ruthenus).</title>
        <authorList>
            <person name="Wei Q."/>
        </authorList>
    </citation>
    <scope>NUCLEOTIDE SEQUENCE [LARGE SCALE GENOMIC DNA]</scope>
    <source>
        <strain evidence="2">WHYD16114868_AA</strain>
        <tissue evidence="2">Blood</tissue>
    </source>
</reference>
<name>A0A444URZ2_ACIRT</name>